<evidence type="ECO:0000259" key="3">
    <source>
        <dbReference type="PROSITE" id="PS50102"/>
    </source>
</evidence>
<evidence type="ECO:0000256" key="1">
    <source>
        <dbReference type="ARBA" id="ARBA00022884"/>
    </source>
</evidence>
<dbReference type="GO" id="GO:0005689">
    <property type="term" value="C:U12-type spliceosomal complex"/>
    <property type="evidence" value="ECO:0007669"/>
    <property type="project" value="TreeGrafter"/>
</dbReference>
<evidence type="ECO:0000256" key="2">
    <source>
        <dbReference type="PROSITE-ProRule" id="PRU00176"/>
    </source>
</evidence>
<dbReference type="SMART" id="SM00360">
    <property type="entry name" value="RRM"/>
    <property type="match status" value="1"/>
</dbReference>
<dbReference type="EMBL" id="KE561167">
    <property type="protein sequence ID" value="EPZ32198.1"/>
    <property type="molecule type" value="Genomic_DNA"/>
</dbReference>
<dbReference type="SUPFAM" id="SSF54928">
    <property type="entry name" value="RNA-binding domain, RBD"/>
    <property type="match status" value="1"/>
</dbReference>
<accession>A0A075AQ05</accession>
<dbReference type="GO" id="GO:0097157">
    <property type="term" value="F:pre-mRNA intronic binding"/>
    <property type="evidence" value="ECO:0007669"/>
    <property type="project" value="TreeGrafter"/>
</dbReference>
<evidence type="ECO:0000313" key="5">
    <source>
        <dbReference type="Proteomes" id="UP000030755"/>
    </source>
</evidence>
<sequence>MTITVLVKHIPNVDSFSEICSSLGAIDIRLGSKYGKMRNSAFIDFPNTETVLKAQKVIQSLCPSSQFELARPLSDEKVYYRYPSINEQIAQNIVHALHKVPKLYVQVLHMMNKMNIPPPFIDQELFSNELIKRMFIIDEWMSSEESELESEAEEPKRKRAREDIKVELLRNEVSNNQQEQLKIVTSSVKVDEKTYETNHERIEPVNDDNCIVEKAEEEWCLSLEETLKNKYTNQEIIRMKSFSKYHPGNPSRTLYIKNLDHKKVKKEDLRFVFEGRMKGQAFIKFPSVEIAQKALDEVHGYILYDKPMIIEAADNFLDQRE</sequence>
<dbReference type="STRING" id="988480.A0A075AQ05"/>
<dbReference type="InterPro" id="IPR000504">
    <property type="entry name" value="RRM_dom"/>
</dbReference>
<dbReference type="AlphaFoldDB" id="A0A075AQ05"/>
<dbReference type="OrthoDB" id="277802at2759"/>
<dbReference type="Proteomes" id="UP000030755">
    <property type="component" value="Unassembled WGS sequence"/>
</dbReference>
<dbReference type="PANTHER" id="PTHR16105:SF0">
    <property type="entry name" value="RNA-BINDING REGION-CONTAINING PROTEIN 3"/>
    <property type="match status" value="1"/>
</dbReference>
<feature type="domain" description="RRM" evidence="3">
    <location>
        <begin position="252"/>
        <end position="315"/>
    </location>
</feature>
<gene>
    <name evidence="4" type="ORF">O9G_002550</name>
</gene>
<dbReference type="OMA" id="WMSSEES"/>
<name>A0A075AQ05_ROZAC</name>
<evidence type="ECO:0000313" key="4">
    <source>
        <dbReference type="EMBL" id="EPZ32198.1"/>
    </source>
</evidence>
<dbReference type="Pfam" id="PF00076">
    <property type="entry name" value="RRM_1"/>
    <property type="match status" value="1"/>
</dbReference>
<dbReference type="PROSITE" id="PS50102">
    <property type="entry name" value="RRM"/>
    <property type="match status" value="1"/>
</dbReference>
<dbReference type="GO" id="GO:0030626">
    <property type="term" value="F:U12 snRNA binding"/>
    <property type="evidence" value="ECO:0007669"/>
    <property type="project" value="TreeGrafter"/>
</dbReference>
<dbReference type="InterPro" id="IPR045164">
    <property type="entry name" value="RBM41/RNPC3"/>
</dbReference>
<dbReference type="InterPro" id="IPR035979">
    <property type="entry name" value="RBD_domain_sf"/>
</dbReference>
<organism evidence="4 5">
    <name type="scientific">Rozella allomycis (strain CSF55)</name>
    <dbReference type="NCBI Taxonomy" id="988480"/>
    <lineage>
        <taxon>Eukaryota</taxon>
        <taxon>Fungi</taxon>
        <taxon>Fungi incertae sedis</taxon>
        <taxon>Cryptomycota</taxon>
        <taxon>Cryptomycota incertae sedis</taxon>
        <taxon>Rozella</taxon>
    </lineage>
</organism>
<reference evidence="4 5" key="1">
    <citation type="journal article" date="2013" name="Curr. Biol.">
        <title>Shared signatures of parasitism and phylogenomics unite Cryptomycota and microsporidia.</title>
        <authorList>
            <person name="James T.Y."/>
            <person name="Pelin A."/>
            <person name="Bonen L."/>
            <person name="Ahrendt S."/>
            <person name="Sain D."/>
            <person name="Corradi N."/>
            <person name="Stajich J.E."/>
        </authorList>
    </citation>
    <scope>NUCLEOTIDE SEQUENCE [LARGE SCALE GENOMIC DNA]</scope>
    <source>
        <strain evidence="4 5">CSF55</strain>
    </source>
</reference>
<dbReference type="PANTHER" id="PTHR16105">
    <property type="entry name" value="RNA-BINDING REGION-CONTAINING PROTEIN 3"/>
    <property type="match status" value="1"/>
</dbReference>
<proteinExistence type="predicted"/>
<dbReference type="HOGENOM" id="CLU_866414_0_0_1"/>
<keyword evidence="5" id="KW-1185">Reference proteome</keyword>
<dbReference type="Gene3D" id="3.30.70.330">
    <property type="match status" value="1"/>
</dbReference>
<keyword evidence="1 2" id="KW-0694">RNA-binding</keyword>
<protein>
    <recommendedName>
        <fullName evidence="3">RRM domain-containing protein</fullName>
    </recommendedName>
</protein>
<dbReference type="InterPro" id="IPR012677">
    <property type="entry name" value="Nucleotide-bd_a/b_plait_sf"/>
</dbReference>
<dbReference type="GO" id="GO:0000398">
    <property type="term" value="P:mRNA splicing, via spliceosome"/>
    <property type="evidence" value="ECO:0007669"/>
    <property type="project" value="TreeGrafter"/>
</dbReference>